<accession>A0A8J3NLU2</accession>
<comment type="caution">
    <text evidence="1">The sequence shown here is derived from an EMBL/GenBank/DDBJ whole genome shotgun (WGS) entry which is preliminary data.</text>
</comment>
<evidence type="ECO:0000313" key="2">
    <source>
        <dbReference type="Proteomes" id="UP000601223"/>
    </source>
</evidence>
<keyword evidence="2" id="KW-1185">Reference proteome</keyword>
<protein>
    <submittedName>
        <fullName evidence="1">Uncharacterized protein</fullName>
    </submittedName>
</protein>
<organism evidence="1 2">
    <name type="scientific">Catellatospora bangladeshensis</name>
    <dbReference type="NCBI Taxonomy" id="310355"/>
    <lineage>
        <taxon>Bacteria</taxon>
        <taxon>Bacillati</taxon>
        <taxon>Actinomycetota</taxon>
        <taxon>Actinomycetes</taxon>
        <taxon>Micromonosporales</taxon>
        <taxon>Micromonosporaceae</taxon>
        <taxon>Catellatospora</taxon>
    </lineage>
</organism>
<gene>
    <name evidence="1" type="ORF">Cba03nite_57650</name>
</gene>
<dbReference type="EMBL" id="BONF01000037">
    <property type="protein sequence ID" value="GIF84416.1"/>
    <property type="molecule type" value="Genomic_DNA"/>
</dbReference>
<reference evidence="1 2" key="1">
    <citation type="submission" date="2021-01" db="EMBL/GenBank/DDBJ databases">
        <title>Whole genome shotgun sequence of Catellatospora bangladeshensis NBRC 107357.</title>
        <authorList>
            <person name="Komaki H."/>
            <person name="Tamura T."/>
        </authorList>
    </citation>
    <scope>NUCLEOTIDE SEQUENCE [LARGE SCALE GENOMIC DNA]</scope>
    <source>
        <strain evidence="1 2">NBRC 107357</strain>
    </source>
</reference>
<proteinExistence type="predicted"/>
<dbReference type="Proteomes" id="UP000601223">
    <property type="component" value="Unassembled WGS sequence"/>
</dbReference>
<evidence type="ECO:0000313" key="1">
    <source>
        <dbReference type="EMBL" id="GIF84416.1"/>
    </source>
</evidence>
<dbReference type="AlphaFoldDB" id="A0A8J3NLU2"/>
<sequence length="59" mass="5952">MRGSSGAGGLAMTVMGILQAETTGTRHAWGRVVALRCRAAGAAGRRRLPGVMAGSVALE</sequence>
<name>A0A8J3NLU2_9ACTN</name>